<keyword evidence="2" id="KW-1133">Transmembrane helix</keyword>
<dbReference type="PANTHER" id="PTHR32060:SF30">
    <property type="entry name" value="CARBOXY-TERMINAL PROCESSING PROTEASE CTPA"/>
    <property type="match status" value="1"/>
</dbReference>
<keyword evidence="2" id="KW-0812">Transmembrane</keyword>
<dbReference type="Proteomes" id="UP001059295">
    <property type="component" value="Chromosome"/>
</dbReference>
<dbReference type="SUPFAM" id="SSF52096">
    <property type="entry name" value="ClpP/crotonase"/>
    <property type="match status" value="1"/>
</dbReference>
<dbReference type="InterPro" id="IPR029045">
    <property type="entry name" value="ClpP/crotonase-like_dom_sf"/>
</dbReference>
<feature type="transmembrane region" description="Helical" evidence="2">
    <location>
        <begin position="669"/>
        <end position="695"/>
    </location>
</feature>
<evidence type="ECO:0000256" key="2">
    <source>
        <dbReference type="SAM" id="Phobius"/>
    </source>
</evidence>
<accession>A0ABY5V158</accession>
<dbReference type="Gene3D" id="3.90.226.10">
    <property type="entry name" value="2-enoyl-CoA Hydratase, Chain A, domain 1"/>
    <property type="match status" value="1"/>
</dbReference>
<dbReference type="RefSeq" id="WP_019246299.1">
    <property type="nucleotide sequence ID" value="NZ_CAPH01000014.1"/>
</dbReference>
<organism evidence="4 5">
    <name type="scientific">Alistipes ihumii AP11</name>
    <dbReference type="NCBI Taxonomy" id="1211813"/>
    <lineage>
        <taxon>Bacteria</taxon>
        <taxon>Pseudomonadati</taxon>
        <taxon>Bacteroidota</taxon>
        <taxon>Bacteroidia</taxon>
        <taxon>Bacteroidales</taxon>
        <taxon>Rikenellaceae</taxon>
        <taxon>Alistipes</taxon>
    </lineage>
</organism>
<name>A0ABY5V158_9BACT</name>
<evidence type="ECO:0000259" key="3">
    <source>
        <dbReference type="Pfam" id="PF03572"/>
    </source>
</evidence>
<dbReference type="InterPro" id="IPR005151">
    <property type="entry name" value="Tail-specific_protease"/>
</dbReference>
<feature type="region of interest" description="Disordered" evidence="1">
    <location>
        <begin position="698"/>
        <end position="720"/>
    </location>
</feature>
<protein>
    <submittedName>
        <fullName evidence="4">S41 family peptidase</fullName>
    </submittedName>
</protein>
<gene>
    <name evidence="4" type="ORF">NQ491_04010</name>
</gene>
<dbReference type="EMBL" id="CP102294">
    <property type="protein sequence ID" value="UWN57950.1"/>
    <property type="molecule type" value="Genomic_DNA"/>
</dbReference>
<keyword evidence="2" id="KW-0472">Membrane</keyword>
<evidence type="ECO:0000313" key="4">
    <source>
        <dbReference type="EMBL" id="UWN57950.1"/>
    </source>
</evidence>
<proteinExistence type="predicted"/>
<dbReference type="PANTHER" id="PTHR32060">
    <property type="entry name" value="TAIL-SPECIFIC PROTEASE"/>
    <property type="match status" value="1"/>
</dbReference>
<feature type="domain" description="Tail specific protease" evidence="3">
    <location>
        <begin position="423"/>
        <end position="580"/>
    </location>
</feature>
<dbReference type="Gene3D" id="2.70.70.10">
    <property type="entry name" value="Glucose Permease (Domain IIA)"/>
    <property type="match status" value="1"/>
</dbReference>
<evidence type="ECO:0000256" key="1">
    <source>
        <dbReference type="SAM" id="MobiDB-lite"/>
    </source>
</evidence>
<dbReference type="InterPro" id="IPR011055">
    <property type="entry name" value="Dup_hybrid_motif"/>
</dbReference>
<keyword evidence="5" id="KW-1185">Reference proteome</keyword>
<dbReference type="GeneID" id="82890870"/>
<reference evidence="4" key="1">
    <citation type="journal article" date="2022" name="Cell">
        <title>Design, construction, and in vivo augmentation of a complex gut microbiome.</title>
        <authorList>
            <person name="Cheng A.G."/>
            <person name="Ho P.Y."/>
            <person name="Aranda-Diaz A."/>
            <person name="Jain S."/>
            <person name="Yu F.B."/>
            <person name="Meng X."/>
            <person name="Wang M."/>
            <person name="Iakiviak M."/>
            <person name="Nagashima K."/>
            <person name="Zhao A."/>
            <person name="Murugkar P."/>
            <person name="Patil A."/>
            <person name="Atabakhsh K."/>
            <person name="Weakley A."/>
            <person name="Yan J."/>
            <person name="Brumbaugh A.R."/>
            <person name="Higginbottom S."/>
            <person name="Dimas A."/>
            <person name="Shiver A.L."/>
            <person name="Deutschbauer A."/>
            <person name="Neff N."/>
            <person name="Sonnenburg J.L."/>
            <person name="Huang K.C."/>
            <person name="Fischbach M.A."/>
        </authorList>
    </citation>
    <scope>NUCLEOTIDE SEQUENCE</scope>
    <source>
        <strain evidence="4">AP11</strain>
    </source>
</reference>
<evidence type="ECO:0000313" key="5">
    <source>
        <dbReference type="Proteomes" id="UP001059295"/>
    </source>
</evidence>
<sequence>MKRFLFGTWLLISAGICDAENQTSNYLWPIKGAEAGENIICAPQGYIGDEFNFDYLFIGAEEGTTVLAPTGGVITDFGVGYHTTLYQSIGYKSDKPNFDEKIKEVKPYLDRSLDPRYLCGDITISVGNGIKIYIEGLNGDIAFKKGQRIGKGDPIGEVAYSYHKIKRPSIRLSIGHNDKSSDPMTPFGLKSSFIPPKTTPPVTEVTSKQAKEDFLLHIGVLKELFPGLYNVITPEELDRYVDATVARIDARPGKWPIGEFRDLMREAVAKIHDSHIYMFPPTTAQTGPSHLPAIRLGWIGDTLICTNATLRYQRLIGKPVASVNGLSADSMKAAAAARIGGYDMQAAEYKNFILATEADRILFEKPVGDGTFDMNVRFSDGETVEIKGHDTRNGTPAYVYGDRFFYTNTHPKSYTLRILNDSTAYIGFTNLSQGAPQQEEIAAFIRSIADKPNLIIDVRNNDGGLGDVTEKIYSFIANKPVVVSAYEKAKKTKEMKTLQFSTNYAGMTELFPDFEPVEGKEGYYNRSAEGRLIVPDSATNYKGRVYVLVNERSASAAASIAALVMKEGRGTIIGRETRTGYHHMTAEKFAETLLPHSQIKIKTPLIELGFDTAVTERIPYGRGVIPDHIVPLTLDELNYRNGDAILNYALGLIDGDTGKGAEESPTPAWVWFLIVGGTLIGGGFLLFTNGGRTFLNQSEKKKRRGPIKRETGTGRPIGSD</sequence>
<dbReference type="Pfam" id="PF03572">
    <property type="entry name" value="Peptidase_S41"/>
    <property type="match status" value="1"/>
</dbReference>